<name>A0A7J6USA2_THATH</name>
<keyword evidence="1" id="KW-0812">Transmembrane</keyword>
<feature type="transmembrane region" description="Helical" evidence="1">
    <location>
        <begin position="16"/>
        <end position="34"/>
    </location>
</feature>
<evidence type="ECO:0000313" key="3">
    <source>
        <dbReference type="Proteomes" id="UP000554482"/>
    </source>
</evidence>
<keyword evidence="1" id="KW-0472">Membrane</keyword>
<gene>
    <name evidence="2" type="ORF">FRX31_035278</name>
</gene>
<dbReference type="EMBL" id="JABWDY010044441">
    <property type="protein sequence ID" value="KAF5175135.1"/>
    <property type="molecule type" value="Genomic_DNA"/>
</dbReference>
<comment type="caution">
    <text evidence="2">The sequence shown here is derived from an EMBL/GenBank/DDBJ whole genome shotgun (WGS) entry which is preliminary data.</text>
</comment>
<dbReference type="AlphaFoldDB" id="A0A7J6USA2"/>
<dbReference type="Proteomes" id="UP000554482">
    <property type="component" value="Unassembled WGS sequence"/>
</dbReference>
<keyword evidence="1" id="KW-1133">Transmembrane helix</keyword>
<reference evidence="2 3" key="1">
    <citation type="submission" date="2020-06" db="EMBL/GenBank/DDBJ databases">
        <title>Transcriptomic and genomic resources for Thalictrum thalictroides and T. hernandezii: Facilitating candidate gene discovery in an emerging model plant lineage.</title>
        <authorList>
            <person name="Arias T."/>
            <person name="Riano-Pachon D.M."/>
            <person name="Di Stilio V.S."/>
        </authorList>
    </citation>
    <scope>NUCLEOTIDE SEQUENCE [LARGE SCALE GENOMIC DNA]</scope>
    <source>
        <strain evidence="3">cv. WT478/WT964</strain>
        <tissue evidence="2">Leaves</tissue>
    </source>
</reference>
<evidence type="ECO:0000313" key="2">
    <source>
        <dbReference type="EMBL" id="KAF5175135.1"/>
    </source>
</evidence>
<keyword evidence="3" id="KW-1185">Reference proteome</keyword>
<feature type="non-terminal residue" evidence="2">
    <location>
        <position position="61"/>
    </location>
</feature>
<sequence length="61" mass="6610">MLISLLPARYMQRRAIMIRLTVTLTGIAGRIVVLQEEDNGASLLLMVELGIGPSVSLTTNV</sequence>
<protein>
    <submittedName>
        <fullName evidence="2">Uncharacterized protein</fullName>
    </submittedName>
</protein>
<accession>A0A7J6USA2</accession>
<organism evidence="2 3">
    <name type="scientific">Thalictrum thalictroides</name>
    <name type="common">Rue-anemone</name>
    <name type="synonym">Anemone thalictroides</name>
    <dbReference type="NCBI Taxonomy" id="46969"/>
    <lineage>
        <taxon>Eukaryota</taxon>
        <taxon>Viridiplantae</taxon>
        <taxon>Streptophyta</taxon>
        <taxon>Embryophyta</taxon>
        <taxon>Tracheophyta</taxon>
        <taxon>Spermatophyta</taxon>
        <taxon>Magnoliopsida</taxon>
        <taxon>Ranunculales</taxon>
        <taxon>Ranunculaceae</taxon>
        <taxon>Thalictroideae</taxon>
        <taxon>Thalictrum</taxon>
    </lineage>
</organism>
<evidence type="ECO:0000256" key="1">
    <source>
        <dbReference type="SAM" id="Phobius"/>
    </source>
</evidence>
<proteinExistence type="predicted"/>